<feature type="chain" id="PRO_5039068758" evidence="1">
    <location>
        <begin position="24"/>
        <end position="236"/>
    </location>
</feature>
<dbReference type="RefSeq" id="WP_116281218.1">
    <property type="nucleotide sequence ID" value="NZ_NBXA01000001.1"/>
</dbReference>
<protein>
    <submittedName>
        <fullName evidence="2">Uncharacterized protein</fullName>
    </submittedName>
</protein>
<dbReference type="EMBL" id="NBXA01000001">
    <property type="protein sequence ID" value="RFA17177.1"/>
    <property type="molecule type" value="Genomic_DNA"/>
</dbReference>
<dbReference type="OrthoDB" id="7949713at2"/>
<organism evidence="2 3">
    <name type="scientific">Subtercola boreus</name>
    <dbReference type="NCBI Taxonomy" id="120213"/>
    <lineage>
        <taxon>Bacteria</taxon>
        <taxon>Bacillati</taxon>
        <taxon>Actinomycetota</taxon>
        <taxon>Actinomycetes</taxon>
        <taxon>Micrococcales</taxon>
        <taxon>Microbacteriaceae</taxon>
        <taxon>Subtercola</taxon>
    </lineage>
</organism>
<comment type="caution">
    <text evidence="2">The sequence shown here is derived from an EMBL/GenBank/DDBJ whole genome shotgun (WGS) entry which is preliminary data.</text>
</comment>
<name>A0A3E0W7K3_9MICO</name>
<keyword evidence="1" id="KW-0732">Signal</keyword>
<proteinExistence type="predicted"/>
<reference evidence="2 3" key="1">
    <citation type="submission" date="2017-04" db="EMBL/GenBank/DDBJ databases">
        <title>Comparative genome analysis of Subtercola boreus.</title>
        <authorList>
            <person name="Cho Y.-J."/>
            <person name="Cho A."/>
            <person name="Kim O.-S."/>
            <person name="Lee J.-I."/>
        </authorList>
    </citation>
    <scope>NUCLEOTIDE SEQUENCE [LARGE SCALE GENOMIC DNA]</scope>
    <source>
        <strain evidence="2 3">P27444</strain>
    </source>
</reference>
<gene>
    <name evidence="2" type="ORF">B7R21_00075</name>
</gene>
<evidence type="ECO:0000313" key="2">
    <source>
        <dbReference type="EMBL" id="RFA17177.1"/>
    </source>
</evidence>
<evidence type="ECO:0000256" key="1">
    <source>
        <dbReference type="SAM" id="SignalP"/>
    </source>
</evidence>
<accession>A0A3E0W7K3</accession>
<feature type="signal peptide" evidence="1">
    <location>
        <begin position="1"/>
        <end position="23"/>
    </location>
</feature>
<evidence type="ECO:0000313" key="3">
    <source>
        <dbReference type="Proteomes" id="UP000256709"/>
    </source>
</evidence>
<sequence>MKHLRHVPLLLLPFALVAAFSLAGCSSSGEAAASAPANSPEVARAYADCLTGEGVDGVFVNDTNFVGVSVEAKPGGISEAGEDDSNVFVDASADGPFGEAEKACSARVPEYHAEVFDEDPALAAQMIDQSRAFAACARQNGLSDFPDPDIAAEDTLLVPEGTTKSAFFAVVTACASVFGQGAPVTDPSVDANAQGGQGQTFSIAMPTFGGAYDKAWAPEVTSLLFAALEPTEGAGQ</sequence>
<dbReference type="Proteomes" id="UP000256709">
    <property type="component" value="Unassembled WGS sequence"/>
</dbReference>
<dbReference type="PROSITE" id="PS51257">
    <property type="entry name" value="PROKAR_LIPOPROTEIN"/>
    <property type="match status" value="1"/>
</dbReference>
<dbReference type="AlphaFoldDB" id="A0A3E0W7K3"/>